<name>A0A1J1HI20_9DIPT</name>
<keyword evidence="2" id="KW-1185">Reference proteome</keyword>
<dbReference type="EMBL" id="CVRI01000004">
    <property type="protein sequence ID" value="CRK87688.1"/>
    <property type="molecule type" value="Genomic_DNA"/>
</dbReference>
<evidence type="ECO:0000313" key="1">
    <source>
        <dbReference type="EMBL" id="CRK87688.1"/>
    </source>
</evidence>
<accession>A0A1J1HI20</accession>
<proteinExistence type="predicted"/>
<dbReference type="Proteomes" id="UP000183832">
    <property type="component" value="Unassembled WGS sequence"/>
</dbReference>
<gene>
    <name evidence="1" type="ORF">CLUMA_CG001479</name>
</gene>
<dbReference type="AlphaFoldDB" id="A0A1J1HI20"/>
<reference evidence="1 2" key="1">
    <citation type="submission" date="2015-04" db="EMBL/GenBank/DDBJ databases">
        <authorList>
            <person name="Syromyatnikov M.Y."/>
            <person name="Popov V.N."/>
        </authorList>
    </citation>
    <scope>NUCLEOTIDE SEQUENCE [LARGE SCALE GENOMIC DNA]</scope>
</reference>
<evidence type="ECO:0000313" key="2">
    <source>
        <dbReference type="Proteomes" id="UP000183832"/>
    </source>
</evidence>
<protein>
    <submittedName>
        <fullName evidence="1">CLUMA_CG001479, isoform A</fullName>
    </submittedName>
</protein>
<sequence length="64" mass="7498">MNLNIIAKFVLLQQLQQSLNFNVAFISFLTTKIYLPLHEMITYGFSMQEAFSKHKQTKGHCFIM</sequence>
<organism evidence="1 2">
    <name type="scientific">Clunio marinus</name>
    <dbReference type="NCBI Taxonomy" id="568069"/>
    <lineage>
        <taxon>Eukaryota</taxon>
        <taxon>Metazoa</taxon>
        <taxon>Ecdysozoa</taxon>
        <taxon>Arthropoda</taxon>
        <taxon>Hexapoda</taxon>
        <taxon>Insecta</taxon>
        <taxon>Pterygota</taxon>
        <taxon>Neoptera</taxon>
        <taxon>Endopterygota</taxon>
        <taxon>Diptera</taxon>
        <taxon>Nematocera</taxon>
        <taxon>Chironomoidea</taxon>
        <taxon>Chironomidae</taxon>
        <taxon>Clunio</taxon>
    </lineage>
</organism>